<evidence type="ECO:0000256" key="1">
    <source>
        <dbReference type="ARBA" id="ARBA00006484"/>
    </source>
</evidence>
<dbReference type="Gene3D" id="3.40.50.720">
    <property type="entry name" value="NAD(P)-binding Rossmann-like Domain"/>
    <property type="match status" value="1"/>
</dbReference>
<dbReference type="SUPFAM" id="SSF51735">
    <property type="entry name" value="NAD(P)-binding Rossmann-fold domains"/>
    <property type="match status" value="1"/>
</dbReference>
<keyword evidence="2" id="KW-0560">Oxidoreductase</keyword>
<dbReference type="RefSeq" id="WP_120368612.1">
    <property type="nucleotide sequence ID" value="NZ_RAXU01000001.1"/>
</dbReference>
<evidence type="ECO:0000256" key="3">
    <source>
        <dbReference type="RuleBase" id="RU000363"/>
    </source>
</evidence>
<comment type="similarity">
    <text evidence="1 3">Belongs to the short-chain dehydrogenases/reductases (SDR) family.</text>
</comment>
<dbReference type="EMBL" id="RAXU01000001">
    <property type="protein sequence ID" value="RKG36137.1"/>
    <property type="molecule type" value="Genomic_DNA"/>
</dbReference>
<organism evidence="4 5">
    <name type="scientific">Acinetobacter guerrae</name>
    <dbReference type="NCBI Taxonomy" id="1843371"/>
    <lineage>
        <taxon>Bacteria</taxon>
        <taxon>Pseudomonadati</taxon>
        <taxon>Pseudomonadota</taxon>
        <taxon>Gammaproteobacteria</taxon>
        <taxon>Moraxellales</taxon>
        <taxon>Moraxellaceae</taxon>
        <taxon>Acinetobacter</taxon>
    </lineage>
</organism>
<keyword evidence="5" id="KW-1185">Reference proteome</keyword>
<accession>A0A3A8EMK5</accession>
<evidence type="ECO:0000313" key="4">
    <source>
        <dbReference type="EMBL" id="RKG36137.1"/>
    </source>
</evidence>
<dbReference type="PRINTS" id="PR00081">
    <property type="entry name" value="GDHRDH"/>
</dbReference>
<comment type="caution">
    <text evidence="4">The sequence shown here is derived from an EMBL/GenBank/DDBJ whole genome shotgun (WGS) entry which is preliminary data.</text>
</comment>
<dbReference type="InterPro" id="IPR036291">
    <property type="entry name" value="NAD(P)-bd_dom_sf"/>
</dbReference>
<dbReference type="GO" id="GO:0016491">
    <property type="term" value="F:oxidoreductase activity"/>
    <property type="evidence" value="ECO:0007669"/>
    <property type="project" value="UniProtKB-KW"/>
</dbReference>
<dbReference type="AlphaFoldDB" id="A0A3A8EMK5"/>
<sequence length="261" mass="28925">MTTPSKVLITGSSTGIGAIYADRFAQRGYHLILVARDLTRLNQLAQQLMQTYKVKVEVIQADLTQDQEISRVEQVLQQDPNIDILVNNAGMSVSGSFGQQNLNKIEQLIALNMTAVVRLSHAVCQQLIQKKSGAIINIGSVVGLAPEFGLTLYGGSKAFIQYFSQALNLELKDKGVYVQAVLPSATKTEIWERSGSDIKNLPPMMDANDLVDAALVGFDKKENITIPVLQDENKWKDYEQLRMKLLPEFSTAKVAPRYQKV</sequence>
<dbReference type="PRINTS" id="PR00080">
    <property type="entry name" value="SDRFAMILY"/>
</dbReference>
<gene>
    <name evidence="4" type="ORF">D7V21_00620</name>
</gene>
<dbReference type="PIRSF" id="PIRSF000126">
    <property type="entry name" value="11-beta-HSD1"/>
    <property type="match status" value="1"/>
</dbReference>
<proteinExistence type="inferred from homology"/>
<evidence type="ECO:0000313" key="5">
    <source>
        <dbReference type="Proteomes" id="UP000269001"/>
    </source>
</evidence>
<protein>
    <submittedName>
        <fullName evidence="4">SDR family oxidoreductase</fullName>
    </submittedName>
</protein>
<dbReference type="PANTHER" id="PTHR43086">
    <property type="entry name" value="VERY-LONG-CHAIN 3-OXOOACYL-COA REDUCTASE"/>
    <property type="match status" value="1"/>
</dbReference>
<evidence type="ECO:0000256" key="2">
    <source>
        <dbReference type="ARBA" id="ARBA00023002"/>
    </source>
</evidence>
<dbReference type="PANTHER" id="PTHR43086:SF3">
    <property type="entry name" value="NADP-DEPENDENT 3-HYDROXY ACID DEHYDROGENASE YDFG"/>
    <property type="match status" value="1"/>
</dbReference>
<dbReference type="Pfam" id="PF00106">
    <property type="entry name" value="adh_short"/>
    <property type="match status" value="1"/>
</dbReference>
<dbReference type="Proteomes" id="UP000269001">
    <property type="component" value="Unassembled WGS sequence"/>
</dbReference>
<dbReference type="InterPro" id="IPR002347">
    <property type="entry name" value="SDR_fam"/>
</dbReference>
<name>A0A3A8EMK5_9GAMM</name>
<reference evidence="4 5" key="1">
    <citation type="submission" date="2018-09" db="EMBL/GenBank/DDBJ databases">
        <title>The draft genome of Acinetobacter spp. strains.</title>
        <authorList>
            <person name="Qin J."/>
            <person name="Feng Y."/>
            <person name="Zong Z."/>
        </authorList>
    </citation>
    <scope>NUCLEOTIDE SEQUENCE [LARGE SCALE GENOMIC DNA]</scope>
    <source>
        <strain evidence="4 5">WCHAc060096</strain>
    </source>
</reference>